<name>A0ACC0E393_9BASI</name>
<evidence type="ECO:0000313" key="2">
    <source>
        <dbReference type="Proteomes" id="UP001060170"/>
    </source>
</evidence>
<reference evidence="2" key="2">
    <citation type="journal article" date="2018" name="Mol. Plant Microbe Interact.">
        <title>Genome sequence resources for the wheat stripe rust pathogen (Puccinia striiformis f. sp. tritici) and the barley stripe rust pathogen (Puccinia striiformis f. sp. hordei).</title>
        <authorList>
            <person name="Xia C."/>
            <person name="Wang M."/>
            <person name="Yin C."/>
            <person name="Cornejo O.E."/>
            <person name="Hulbert S.H."/>
            <person name="Chen X."/>
        </authorList>
    </citation>
    <scope>NUCLEOTIDE SEQUENCE [LARGE SCALE GENOMIC DNA]</scope>
    <source>
        <strain evidence="2">93-210</strain>
    </source>
</reference>
<organism evidence="1 2">
    <name type="scientific">Puccinia striiformis f. sp. tritici</name>
    <dbReference type="NCBI Taxonomy" id="168172"/>
    <lineage>
        <taxon>Eukaryota</taxon>
        <taxon>Fungi</taxon>
        <taxon>Dikarya</taxon>
        <taxon>Basidiomycota</taxon>
        <taxon>Pucciniomycotina</taxon>
        <taxon>Pucciniomycetes</taxon>
        <taxon>Pucciniales</taxon>
        <taxon>Pucciniaceae</taxon>
        <taxon>Puccinia</taxon>
    </lineage>
</organism>
<protein>
    <submittedName>
        <fullName evidence="1">Uncharacterized protein</fullName>
    </submittedName>
</protein>
<gene>
    <name evidence="1" type="ORF">MJO28_011639</name>
</gene>
<reference evidence="2" key="1">
    <citation type="journal article" date="2018" name="BMC Genomics">
        <title>Genomic insights into host adaptation between the wheat stripe rust pathogen (Puccinia striiformis f. sp. tritici) and the barley stripe rust pathogen (Puccinia striiformis f. sp. hordei).</title>
        <authorList>
            <person name="Xia C."/>
            <person name="Wang M."/>
            <person name="Yin C."/>
            <person name="Cornejo O.E."/>
            <person name="Hulbert S.H."/>
            <person name="Chen X."/>
        </authorList>
    </citation>
    <scope>NUCLEOTIDE SEQUENCE [LARGE SCALE GENOMIC DNA]</scope>
    <source>
        <strain evidence="2">93-210</strain>
    </source>
</reference>
<sequence length="93" mass="10780">MMILLLTLAMPFDLAQSNLLIQVLLLFPSLIQLFVNRSNRFKSRKIYLFVSIDRIQVLLLFLDPTVCKSIESIQIKNNLTLHLDRKDSTVAVY</sequence>
<dbReference type="EMBL" id="CM045875">
    <property type="protein sequence ID" value="KAI7944111.1"/>
    <property type="molecule type" value="Genomic_DNA"/>
</dbReference>
<comment type="caution">
    <text evidence="1">The sequence shown here is derived from an EMBL/GenBank/DDBJ whole genome shotgun (WGS) entry which is preliminary data.</text>
</comment>
<reference evidence="1 2" key="3">
    <citation type="journal article" date="2022" name="Microbiol. Spectr.">
        <title>Folding features and dynamics of 3D genome architecture in plant fungal pathogens.</title>
        <authorList>
            <person name="Xia C."/>
        </authorList>
    </citation>
    <scope>NUCLEOTIDE SEQUENCE [LARGE SCALE GENOMIC DNA]</scope>
    <source>
        <strain evidence="1 2">93-210</strain>
    </source>
</reference>
<dbReference type="Proteomes" id="UP001060170">
    <property type="component" value="Chromosome 11"/>
</dbReference>
<evidence type="ECO:0000313" key="1">
    <source>
        <dbReference type="EMBL" id="KAI7944111.1"/>
    </source>
</evidence>
<proteinExistence type="predicted"/>
<accession>A0ACC0E393</accession>
<keyword evidence="2" id="KW-1185">Reference proteome</keyword>